<dbReference type="InterPro" id="IPR050665">
    <property type="entry name" value="Cytochrome_P450_Monooxygen"/>
</dbReference>
<dbReference type="EMBL" id="GGEC01019246">
    <property type="protein sequence ID" value="MBW99729.1"/>
    <property type="molecule type" value="Transcribed_RNA"/>
</dbReference>
<keyword evidence="5 11" id="KW-0479">Metal-binding</keyword>
<dbReference type="Gene3D" id="1.10.630.10">
    <property type="entry name" value="Cytochrome P450"/>
    <property type="match status" value="1"/>
</dbReference>
<name>A0A2P2K1X9_RHIMU</name>
<comment type="similarity">
    <text evidence="2 12">Belongs to the cytochrome P450 family.</text>
</comment>
<keyword evidence="10" id="KW-0472">Membrane</keyword>
<dbReference type="AlphaFoldDB" id="A0A2P2K1X9"/>
<dbReference type="InterPro" id="IPR001128">
    <property type="entry name" value="Cyt_P450"/>
</dbReference>
<dbReference type="PANTHER" id="PTHR24282">
    <property type="entry name" value="CYTOCHROME P450 FAMILY MEMBER"/>
    <property type="match status" value="1"/>
</dbReference>
<dbReference type="SUPFAM" id="SSF48264">
    <property type="entry name" value="Cytochrome P450"/>
    <property type="match status" value="1"/>
</dbReference>
<dbReference type="GO" id="GO:0005506">
    <property type="term" value="F:iron ion binding"/>
    <property type="evidence" value="ECO:0007669"/>
    <property type="project" value="InterPro"/>
</dbReference>
<sequence length="518" mass="58732">MSALGSLAVILSGSLCLGLLFALFRFLHNIWWTPVRVQRLMRSQGIEGPSFRLITGNAKEIRKMRKEAMSRPMTDISHKILSRIQPHVDSWTKKYGTSFLFWLGPQAQLIVSEPEMIKEILNDKDKNYPKTDVQDYVKKLIGGGLVTSEGEKWFKMRKLANFAFNGENLKKMIPAMVASVEMMLARWKKHCGNEIDVYDEFRILTSDVISRTAFGSSYLEGKDIFDMLGKLAMLAVKNFFKIRLPGISWILRNGDDIEADKLEKGIHESILRLLKKREEKALSKGIDDYGSDFFGLLVKAYHDDDVSKRISIEDIVDECKTVYIAGQETTNVLLSWTMLLLAVHTDWQEEARNEVLRTFGQQTPSPDGISKLKIMSMIINESLRLYPPIIMLRRKVDREVRLGNLTLPSNMSVSMSILTAHQDPVTWSEDAHLFKPERFAEGVAKAVDGNPAAYFPFGLGHRMCVGFNFALIEAKITLSMILQHYSFTLSPAYVHSPTSHITLRPQHGVQVMLSALQG</sequence>
<dbReference type="PROSITE" id="PS00086">
    <property type="entry name" value="CYTOCHROME_P450"/>
    <property type="match status" value="1"/>
</dbReference>
<dbReference type="Pfam" id="PF00067">
    <property type="entry name" value="p450"/>
    <property type="match status" value="1"/>
</dbReference>
<evidence type="ECO:0000256" key="2">
    <source>
        <dbReference type="ARBA" id="ARBA00010617"/>
    </source>
</evidence>
<dbReference type="GO" id="GO:0004497">
    <property type="term" value="F:monooxygenase activity"/>
    <property type="evidence" value="ECO:0007669"/>
    <property type="project" value="UniProtKB-KW"/>
</dbReference>
<keyword evidence="7 12" id="KW-0560">Oxidoreductase</keyword>
<dbReference type="InterPro" id="IPR036396">
    <property type="entry name" value="Cyt_P450_sf"/>
</dbReference>
<dbReference type="PRINTS" id="PR00463">
    <property type="entry name" value="EP450I"/>
</dbReference>
<keyword evidence="3 11" id="KW-0349">Heme</keyword>
<evidence type="ECO:0000256" key="4">
    <source>
        <dbReference type="ARBA" id="ARBA00022692"/>
    </source>
</evidence>
<dbReference type="GO" id="GO:0016020">
    <property type="term" value="C:membrane"/>
    <property type="evidence" value="ECO:0007669"/>
    <property type="project" value="UniProtKB-SubCell"/>
</dbReference>
<keyword evidence="8 11" id="KW-0408">Iron</keyword>
<keyword evidence="6" id="KW-1133">Transmembrane helix</keyword>
<evidence type="ECO:0000313" key="13">
    <source>
        <dbReference type="EMBL" id="MBW99729.1"/>
    </source>
</evidence>
<protein>
    <submittedName>
        <fullName evidence="13">Uncharacterized protein MANES_05G111200</fullName>
    </submittedName>
</protein>
<dbReference type="GO" id="GO:0020037">
    <property type="term" value="F:heme binding"/>
    <property type="evidence" value="ECO:0007669"/>
    <property type="project" value="InterPro"/>
</dbReference>
<dbReference type="InterPro" id="IPR002401">
    <property type="entry name" value="Cyt_P450_E_grp-I"/>
</dbReference>
<evidence type="ECO:0000256" key="3">
    <source>
        <dbReference type="ARBA" id="ARBA00022617"/>
    </source>
</evidence>
<comment type="cofactor">
    <cofactor evidence="11">
        <name>heme</name>
        <dbReference type="ChEBI" id="CHEBI:30413"/>
    </cofactor>
</comment>
<evidence type="ECO:0000256" key="8">
    <source>
        <dbReference type="ARBA" id="ARBA00023004"/>
    </source>
</evidence>
<accession>A0A2P2K1X9</accession>
<dbReference type="PRINTS" id="PR00385">
    <property type="entry name" value="P450"/>
</dbReference>
<organism evidence="13">
    <name type="scientific">Rhizophora mucronata</name>
    <name type="common">Asiatic mangrove</name>
    <dbReference type="NCBI Taxonomy" id="61149"/>
    <lineage>
        <taxon>Eukaryota</taxon>
        <taxon>Viridiplantae</taxon>
        <taxon>Streptophyta</taxon>
        <taxon>Embryophyta</taxon>
        <taxon>Tracheophyta</taxon>
        <taxon>Spermatophyta</taxon>
        <taxon>Magnoliopsida</taxon>
        <taxon>eudicotyledons</taxon>
        <taxon>Gunneridae</taxon>
        <taxon>Pentapetalae</taxon>
        <taxon>rosids</taxon>
        <taxon>fabids</taxon>
        <taxon>Malpighiales</taxon>
        <taxon>Rhizophoraceae</taxon>
        <taxon>Rhizophora</taxon>
    </lineage>
</organism>
<evidence type="ECO:0000256" key="5">
    <source>
        <dbReference type="ARBA" id="ARBA00022723"/>
    </source>
</evidence>
<dbReference type="InterPro" id="IPR017972">
    <property type="entry name" value="Cyt_P450_CS"/>
</dbReference>
<evidence type="ECO:0000256" key="9">
    <source>
        <dbReference type="ARBA" id="ARBA00023033"/>
    </source>
</evidence>
<keyword evidence="4" id="KW-0812">Transmembrane</keyword>
<keyword evidence="9 12" id="KW-0503">Monooxygenase</keyword>
<evidence type="ECO:0000256" key="1">
    <source>
        <dbReference type="ARBA" id="ARBA00004167"/>
    </source>
</evidence>
<evidence type="ECO:0000256" key="10">
    <source>
        <dbReference type="ARBA" id="ARBA00023136"/>
    </source>
</evidence>
<evidence type="ECO:0000256" key="11">
    <source>
        <dbReference type="PIRSR" id="PIRSR602401-1"/>
    </source>
</evidence>
<reference evidence="13" key="1">
    <citation type="submission" date="2018-02" db="EMBL/GenBank/DDBJ databases">
        <title>Rhizophora mucronata_Transcriptome.</title>
        <authorList>
            <person name="Meera S.P."/>
            <person name="Sreeshan A."/>
            <person name="Augustine A."/>
        </authorList>
    </citation>
    <scope>NUCLEOTIDE SEQUENCE</scope>
    <source>
        <tissue evidence="13">Leaf</tissue>
    </source>
</reference>
<proteinExistence type="inferred from homology"/>
<dbReference type="GO" id="GO:0016705">
    <property type="term" value="F:oxidoreductase activity, acting on paired donors, with incorporation or reduction of molecular oxygen"/>
    <property type="evidence" value="ECO:0007669"/>
    <property type="project" value="InterPro"/>
</dbReference>
<comment type="subcellular location">
    <subcellularLocation>
        <location evidence="1">Membrane</location>
        <topology evidence="1">Single-pass membrane protein</topology>
    </subcellularLocation>
</comment>
<evidence type="ECO:0000256" key="7">
    <source>
        <dbReference type="ARBA" id="ARBA00023002"/>
    </source>
</evidence>
<evidence type="ECO:0000256" key="6">
    <source>
        <dbReference type="ARBA" id="ARBA00022989"/>
    </source>
</evidence>
<dbReference type="PANTHER" id="PTHR24282:SF20">
    <property type="entry name" value="CYTOCHROME P450 CYP749A22-LIKE"/>
    <property type="match status" value="1"/>
</dbReference>
<feature type="binding site" description="axial binding residue" evidence="11">
    <location>
        <position position="464"/>
    </location>
    <ligand>
        <name>heme</name>
        <dbReference type="ChEBI" id="CHEBI:30413"/>
    </ligand>
    <ligandPart>
        <name>Fe</name>
        <dbReference type="ChEBI" id="CHEBI:18248"/>
    </ligandPart>
</feature>
<evidence type="ECO:0000256" key="12">
    <source>
        <dbReference type="RuleBase" id="RU000461"/>
    </source>
</evidence>